<keyword evidence="2" id="KW-1185">Reference proteome</keyword>
<reference evidence="1 2" key="1">
    <citation type="submission" date="2015-08" db="EMBL/GenBank/DDBJ databases">
        <title>Emmonsia species relationships and genome sequence.</title>
        <authorList>
            <person name="Cuomo C.A."/>
            <person name="Schwartz I.S."/>
            <person name="Kenyon C."/>
            <person name="De Hoog G.S."/>
            <person name="Govender N.P."/>
            <person name="Botha A."/>
            <person name="Moreno L."/>
            <person name="De Vries M."/>
            <person name="Munoz J.F."/>
            <person name="Stielow J.B."/>
        </authorList>
    </citation>
    <scope>NUCLEOTIDE SEQUENCE [LARGE SCALE GENOMIC DNA]</scope>
    <source>
        <strain evidence="1 2">EI222</strain>
    </source>
</reference>
<evidence type="ECO:0000313" key="2">
    <source>
        <dbReference type="Proteomes" id="UP000242791"/>
    </source>
</evidence>
<evidence type="ECO:0000313" key="1">
    <source>
        <dbReference type="EMBL" id="OJD27145.1"/>
    </source>
</evidence>
<comment type="caution">
    <text evidence="1">The sequence shown here is derived from an EMBL/GenBank/DDBJ whole genome shotgun (WGS) entry which is preliminary data.</text>
</comment>
<dbReference type="VEuPathDB" id="FungiDB:ACJ73_01453"/>
<evidence type="ECO:0008006" key="3">
    <source>
        <dbReference type="Google" id="ProtNLM"/>
    </source>
</evidence>
<name>A0A1J9QF62_9EURO</name>
<accession>A0A1J9QF62</accession>
<dbReference type="EMBL" id="LGTZ01000133">
    <property type="protein sequence ID" value="OJD27145.1"/>
    <property type="molecule type" value="Genomic_DNA"/>
</dbReference>
<dbReference type="OrthoDB" id="5039214at2759"/>
<sequence>MSNTTASLPDDILYQILLELPDIDSLIAVIENCRYLRDIFSLYPYQILRSLLKKSCTRTNPSLIPSQFAQVYRELIRVMTLTCVQPQTLYRLVTDAWELFQAQRIEDILIPVVRMLALLFDEKELTSSAIDLLEKLWDGITPFEWSGWTAYSSPEKQRRIRRRMEEGVLTPIRSLLTDLYLLDLKPKYREKLISFSKISTPSDDGVGKIVAVEKEIRPSEEHLYDDDNELGISGLIFKDRSPYPPVLYVSVHYWPQKCMTGGPDSEGQRLLAYQFRYSVARTIL</sequence>
<proteinExistence type="predicted"/>
<gene>
    <name evidence="1" type="ORF">ACJ73_01453</name>
</gene>
<protein>
    <recommendedName>
        <fullName evidence="3">F-box domain-containing protein</fullName>
    </recommendedName>
</protein>
<dbReference type="STRING" id="1658174.A0A1J9QF62"/>
<organism evidence="1 2">
    <name type="scientific">Blastomyces percursus</name>
    <dbReference type="NCBI Taxonomy" id="1658174"/>
    <lineage>
        <taxon>Eukaryota</taxon>
        <taxon>Fungi</taxon>
        <taxon>Dikarya</taxon>
        <taxon>Ascomycota</taxon>
        <taxon>Pezizomycotina</taxon>
        <taxon>Eurotiomycetes</taxon>
        <taxon>Eurotiomycetidae</taxon>
        <taxon>Onygenales</taxon>
        <taxon>Ajellomycetaceae</taxon>
        <taxon>Blastomyces</taxon>
    </lineage>
</organism>
<dbReference type="AlphaFoldDB" id="A0A1J9QF62"/>
<dbReference type="Proteomes" id="UP000242791">
    <property type="component" value="Unassembled WGS sequence"/>
</dbReference>